<comment type="caution">
    <text evidence="4">The sequence shown here is derived from an EMBL/GenBank/DDBJ whole genome shotgun (WGS) entry which is preliminary data.</text>
</comment>
<dbReference type="Proteomes" id="UP001417504">
    <property type="component" value="Unassembled WGS sequence"/>
</dbReference>
<feature type="repeat" description="PPR" evidence="2">
    <location>
        <begin position="310"/>
        <end position="344"/>
    </location>
</feature>
<sequence length="718" mass="79716">MNGSATLKPFKSLHQSVLPHLQLHHFTTHVAEATFANPLSSLQCGSLLQSLTKTKCLTKGLRVHAHMISSGVLVNNTYLSTKLAAFYAVCGAMFEARIVFDKIVLKNSFLWNSMIRGYACNGLGLESVVLYREMSSFGLKGDSFTYPFVLKACGDLMSVGIGRKVHCEVIIMGLEFDVYVGNSLVAMYSRFGDMGSARMVFDRMPERDMISWNTLISGYAKNGDAAEALIMFSLMGSFGLKADCATLLGVLSASAELATLKQAKQVHCFAVRNGVGYDTNSVANSLIDAYCDSKFIVGARKLFETMIEKDTVTWNSLISGYACNGDSFESLRLFVQMVSDGAKLDVVTFISVLGACSEITALQFGKSVHSLTERKGFAMHTIVATALVDMYGKCGILGCSFQVFREMPEKNLVSWSAMIKGFGIHGKGREAITIFNEMKLKGIKPDEVSFTSVLSACSHAGLVDEGLRIFDEMRAEYGINPGIKQYSCIVDLLGRAGRLNEAYEFIMNMEIDPNFDVWAALLSSCRAHHNIELAEVAAKNAFHLKPQGFGPYVMLSSMYAAEKKWEDVERVRSMVRNIGEKKPPGCSFVELDKVIYQFLVGDKSHLQSKAIYDKLEELRRRLKEIGYVPDTKSVFYNVEEVLKEKMLWDHSERLAIAFALINTAPGMCIRITKNIRVCGDCHAVIKHISKLTGREIIMRDAHRFHHFSNGFCSCGDYW</sequence>
<feature type="repeat" description="PPR" evidence="2">
    <location>
        <begin position="107"/>
        <end position="141"/>
    </location>
</feature>
<dbReference type="InterPro" id="IPR011990">
    <property type="entry name" value="TPR-like_helical_dom_sf"/>
</dbReference>
<evidence type="ECO:0000256" key="2">
    <source>
        <dbReference type="PROSITE-ProRule" id="PRU00708"/>
    </source>
</evidence>
<evidence type="ECO:0000259" key="3">
    <source>
        <dbReference type="Pfam" id="PF14432"/>
    </source>
</evidence>
<dbReference type="InterPro" id="IPR046848">
    <property type="entry name" value="E_motif"/>
</dbReference>
<evidence type="ECO:0000313" key="5">
    <source>
        <dbReference type="Proteomes" id="UP001417504"/>
    </source>
</evidence>
<feature type="repeat" description="PPR" evidence="2">
    <location>
        <begin position="208"/>
        <end position="242"/>
    </location>
</feature>
<evidence type="ECO:0000313" key="4">
    <source>
        <dbReference type="EMBL" id="KAK9084925.1"/>
    </source>
</evidence>
<protein>
    <recommendedName>
        <fullName evidence="3">DYW domain-containing protein</fullName>
    </recommendedName>
</protein>
<feature type="repeat" description="PPR" evidence="2">
    <location>
        <begin position="411"/>
        <end position="445"/>
    </location>
</feature>
<feature type="repeat" description="PPR" evidence="2">
    <location>
        <begin position="446"/>
        <end position="476"/>
    </location>
</feature>
<dbReference type="Pfam" id="PF13041">
    <property type="entry name" value="PPR_2"/>
    <property type="match status" value="2"/>
</dbReference>
<dbReference type="PROSITE" id="PS51375">
    <property type="entry name" value="PPR"/>
    <property type="match status" value="5"/>
</dbReference>
<dbReference type="GO" id="GO:0003723">
    <property type="term" value="F:RNA binding"/>
    <property type="evidence" value="ECO:0007669"/>
    <property type="project" value="InterPro"/>
</dbReference>
<evidence type="ECO:0000256" key="1">
    <source>
        <dbReference type="ARBA" id="ARBA00022737"/>
    </source>
</evidence>
<dbReference type="PANTHER" id="PTHR24015:SF1063">
    <property type="entry name" value="OS12G0156900 PROTEIN"/>
    <property type="match status" value="1"/>
</dbReference>
<gene>
    <name evidence="4" type="ORF">Sjap_025336</name>
</gene>
<keyword evidence="5" id="KW-1185">Reference proteome</keyword>
<dbReference type="Pfam" id="PF20431">
    <property type="entry name" value="E_motif"/>
    <property type="match status" value="1"/>
</dbReference>
<dbReference type="Pfam" id="PF14432">
    <property type="entry name" value="DYW_deaminase"/>
    <property type="match status" value="1"/>
</dbReference>
<keyword evidence="1" id="KW-0677">Repeat</keyword>
<dbReference type="FunFam" id="1.25.40.10:FF:000361">
    <property type="entry name" value="Pentatricopeptide repeat-containing protein chloroplastic"/>
    <property type="match status" value="1"/>
</dbReference>
<dbReference type="NCBIfam" id="TIGR00756">
    <property type="entry name" value="PPR"/>
    <property type="match status" value="5"/>
</dbReference>
<name>A0AAP0E1F1_9MAGN</name>
<dbReference type="InterPro" id="IPR046849">
    <property type="entry name" value="E2_motif"/>
</dbReference>
<dbReference type="AlphaFoldDB" id="A0AAP0E1F1"/>
<dbReference type="EMBL" id="JBBNAE010000011">
    <property type="protein sequence ID" value="KAK9084925.1"/>
    <property type="molecule type" value="Genomic_DNA"/>
</dbReference>
<reference evidence="4 5" key="1">
    <citation type="submission" date="2024-01" db="EMBL/GenBank/DDBJ databases">
        <title>Genome assemblies of Stephania.</title>
        <authorList>
            <person name="Yang L."/>
        </authorList>
    </citation>
    <scope>NUCLEOTIDE SEQUENCE [LARGE SCALE GENOMIC DNA]</scope>
    <source>
        <strain evidence="4">QJT</strain>
        <tissue evidence="4">Leaf</tissue>
    </source>
</reference>
<dbReference type="GO" id="GO:0009451">
    <property type="term" value="P:RNA modification"/>
    <property type="evidence" value="ECO:0007669"/>
    <property type="project" value="InterPro"/>
</dbReference>
<dbReference type="PANTHER" id="PTHR24015">
    <property type="entry name" value="OS07G0578800 PROTEIN-RELATED"/>
    <property type="match status" value="1"/>
</dbReference>
<dbReference type="InterPro" id="IPR046960">
    <property type="entry name" value="PPR_At4g14850-like_plant"/>
</dbReference>
<organism evidence="4 5">
    <name type="scientific">Stephania japonica</name>
    <dbReference type="NCBI Taxonomy" id="461633"/>
    <lineage>
        <taxon>Eukaryota</taxon>
        <taxon>Viridiplantae</taxon>
        <taxon>Streptophyta</taxon>
        <taxon>Embryophyta</taxon>
        <taxon>Tracheophyta</taxon>
        <taxon>Spermatophyta</taxon>
        <taxon>Magnoliopsida</taxon>
        <taxon>Ranunculales</taxon>
        <taxon>Menispermaceae</taxon>
        <taxon>Menispermoideae</taxon>
        <taxon>Cissampelideae</taxon>
        <taxon>Stephania</taxon>
    </lineage>
</organism>
<dbReference type="InterPro" id="IPR032867">
    <property type="entry name" value="DYW_dom"/>
</dbReference>
<proteinExistence type="predicted"/>
<dbReference type="Pfam" id="PF01535">
    <property type="entry name" value="PPR"/>
    <property type="match status" value="4"/>
</dbReference>
<dbReference type="GO" id="GO:0008270">
    <property type="term" value="F:zinc ion binding"/>
    <property type="evidence" value="ECO:0007669"/>
    <property type="project" value="InterPro"/>
</dbReference>
<feature type="domain" description="DYW" evidence="3">
    <location>
        <begin position="626"/>
        <end position="718"/>
    </location>
</feature>
<dbReference type="FunFam" id="1.25.40.10:FF:000366">
    <property type="entry name" value="Pentatricopeptide (PPR) repeat-containing protein"/>
    <property type="match status" value="1"/>
</dbReference>
<dbReference type="FunFam" id="1.25.40.10:FF:000344">
    <property type="entry name" value="Pentatricopeptide repeat-containing protein"/>
    <property type="match status" value="1"/>
</dbReference>
<accession>A0AAP0E1F1</accession>
<dbReference type="InterPro" id="IPR002885">
    <property type="entry name" value="PPR_rpt"/>
</dbReference>
<dbReference type="Pfam" id="PF20430">
    <property type="entry name" value="Eplus_motif"/>
    <property type="match status" value="1"/>
</dbReference>
<dbReference type="Gene3D" id="1.25.40.10">
    <property type="entry name" value="Tetratricopeptide repeat domain"/>
    <property type="match status" value="4"/>
</dbReference>
<dbReference type="FunFam" id="1.25.40.10:FF:000031">
    <property type="entry name" value="Pentatricopeptide repeat-containing protein mitochondrial"/>
    <property type="match status" value="1"/>
</dbReference>